<dbReference type="Gene3D" id="2.160.10.10">
    <property type="entry name" value="Hexapeptide repeat proteins"/>
    <property type="match status" value="1"/>
</dbReference>
<evidence type="ECO:0000256" key="1">
    <source>
        <dbReference type="ARBA" id="ARBA00007274"/>
    </source>
</evidence>
<dbReference type="InterPro" id="IPR051159">
    <property type="entry name" value="Hexapeptide_acetyltransf"/>
</dbReference>
<reference evidence="3 4" key="1">
    <citation type="submission" date="2020-02" db="EMBL/GenBank/DDBJ databases">
        <title>Whole-genome analyses of novel actinobacteria.</title>
        <authorList>
            <person name="Sahin N."/>
            <person name="Tokatli A."/>
        </authorList>
    </citation>
    <scope>NUCLEOTIDE SEQUENCE [LARGE SCALE GENOMIC DNA]</scope>
    <source>
        <strain evidence="3 4">YC504</strain>
    </source>
</reference>
<dbReference type="Pfam" id="PF14602">
    <property type="entry name" value="Hexapep_2"/>
    <property type="match status" value="1"/>
</dbReference>
<organism evidence="3 4">
    <name type="scientific">Streptomyces mesophilus</name>
    <dbReference type="NCBI Taxonomy" id="1775132"/>
    <lineage>
        <taxon>Bacteria</taxon>
        <taxon>Bacillati</taxon>
        <taxon>Actinomycetota</taxon>
        <taxon>Actinomycetes</taxon>
        <taxon>Kitasatosporales</taxon>
        <taxon>Streptomycetaceae</taxon>
        <taxon>Streptomyces</taxon>
    </lineage>
</organism>
<dbReference type="GO" id="GO:0005829">
    <property type="term" value="C:cytosol"/>
    <property type="evidence" value="ECO:0007669"/>
    <property type="project" value="TreeGrafter"/>
</dbReference>
<comment type="similarity">
    <text evidence="1">Belongs to the transferase hexapeptide repeat family.</text>
</comment>
<proteinExistence type="inferred from homology"/>
<dbReference type="Proteomes" id="UP000481109">
    <property type="component" value="Unassembled WGS sequence"/>
</dbReference>
<dbReference type="InterPro" id="IPR011004">
    <property type="entry name" value="Trimer_LpxA-like_sf"/>
</dbReference>
<evidence type="ECO:0000313" key="3">
    <source>
        <dbReference type="EMBL" id="NGO75661.1"/>
    </source>
</evidence>
<dbReference type="PANTHER" id="PTHR23416:SF23">
    <property type="entry name" value="ACETYLTRANSFERASE C18B11.09C-RELATED"/>
    <property type="match status" value="1"/>
</dbReference>
<dbReference type="InterPro" id="IPR001451">
    <property type="entry name" value="Hexapep"/>
</dbReference>
<dbReference type="AlphaFoldDB" id="A0A6G4XG93"/>
<accession>A0A6G4XG93</accession>
<dbReference type="EMBL" id="JAAKZW010000018">
    <property type="protein sequence ID" value="NGO75661.1"/>
    <property type="molecule type" value="Genomic_DNA"/>
</dbReference>
<dbReference type="SUPFAM" id="SSF51161">
    <property type="entry name" value="Trimeric LpxA-like enzymes"/>
    <property type="match status" value="1"/>
</dbReference>
<keyword evidence="2 3" id="KW-0808">Transferase</keyword>
<evidence type="ECO:0000313" key="4">
    <source>
        <dbReference type="Proteomes" id="UP000481109"/>
    </source>
</evidence>
<name>A0A6G4XG93_9ACTN</name>
<keyword evidence="3" id="KW-0012">Acyltransferase</keyword>
<gene>
    <name evidence="3" type="ORF">G6045_08200</name>
</gene>
<protein>
    <submittedName>
        <fullName evidence="3">Acyltransferase</fullName>
    </submittedName>
</protein>
<comment type="caution">
    <text evidence="3">The sequence shown here is derived from an EMBL/GenBank/DDBJ whole genome shotgun (WGS) entry which is preliminary data.</text>
</comment>
<keyword evidence="4" id="KW-1185">Reference proteome</keyword>
<sequence>MSVPLVHRLCSALVQRAWAFAETYGRVSAARPGPYRFARLGEGACFAFPPGAVFGERAIAIGAGTLVGAQVSISAGFFGPGQQPEPGLVVRIGARCCVGRGSHIVGHGSVTIGDDVFLGPYVYVTDQNHTYTDPDTPVGSQPPANSPVVIGDGCWLGTGAIVLPGTTLGRNVVVAGGAVVRGTFPDHCVVAGVPARVVRRYLPGEGWLKDPSTHARSVT</sequence>
<dbReference type="PANTHER" id="PTHR23416">
    <property type="entry name" value="SIALIC ACID SYNTHASE-RELATED"/>
    <property type="match status" value="1"/>
</dbReference>
<dbReference type="RefSeq" id="WP_165331177.1">
    <property type="nucleotide sequence ID" value="NZ_JAAKZW010000018.1"/>
</dbReference>
<evidence type="ECO:0000256" key="2">
    <source>
        <dbReference type="ARBA" id="ARBA00022679"/>
    </source>
</evidence>
<dbReference type="GO" id="GO:0008374">
    <property type="term" value="F:O-acyltransferase activity"/>
    <property type="evidence" value="ECO:0007669"/>
    <property type="project" value="TreeGrafter"/>
</dbReference>
<dbReference type="Pfam" id="PF00132">
    <property type="entry name" value="Hexapep"/>
    <property type="match status" value="1"/>
</dbReference>
<dbReference type="CDD" id="cd04647">
    <property type="entry name" value="LbH_MAT_like"/>
    <property type="match status" value="1"/>
</dbReference>